<gene>
    <name evidence="1" type="ORF">X975_19435</name>
</gene>
<accession>A0A087TTH3</accession>
<organism evidence="1 2">
    <name type="scientific">Stegodyphus mimosarum</name>
    <name type="common">African social velvet spider</name>
    <dbReference type="NCBI Taxonomy" id="407821"/>
    <lineage>
        <taxon>Eukaryota</taxon>
        <taxon>Metazoa</taxon>
        <taxon>Ecdysozoa</taxon>
        <taxon>Arthropoda</taxon>
        <taxon>Chelicerata</taxon>
        <taxon>Arachnida</taxon>
        <taxon>Araneae</taxon>
        <taxon>Araneomorphae</taxon>
        <taxon>Entelegynae</taxon>
        <taxon>Eresoidea</taxon>
        <taxon>Eresidae</taxon>
        <taxon>Stegodyphus</taxon>
    </lineage>
</organism>
<evidence type="ECO:0000313" key="1">
    <source>
        <dbReference type="EMBL" id="KFM68412.1"/>
    </source>
</evidence>
<evidence type="ECO:0000313" key="2">
    <source>
        <dbReference type="Proteomes" id="UP000054359"/>
    </source>
</evidence>
<keyword evidence="2" id="KW-1185">Reference proteome</keyword>
<dbReference type="Proteomes" id="UP000054359">
    <property type="component" value="Unassembled WGS sequence"/>
</dbReference>
<sequence>MEKNEIENWKSHAIVDLERMGINQTLFVENPDIKVLLVEVIGSVRNPDIPDGISSILLIINTP</sequence>
<name>A0A087TTH3_STEMI</name>
<dbReference type="AlphaFoldDB" id="A0A087TTH3"/>
<feature type="non-terminal residue" evidence="1">
    <location>
        <position position="63"/>
    </location>
</feature>
<protein>
    <submittedName>
        <fullName evidence="1">Uncharacterized protein</fullName>
    </submittedName>
</protein>
<proteinExistence type="predicted"/>
<dbReference type="EMBL" id="KK116672">
    <property type="protein sequence ID" value="KFM68412.1"/>
    <property type="molecule type" value="Genomic_DNA"/>
</dbReference>
<reference evidence="1 2" key="1">
    <citation type="submission" date="2013-11" db="EMBL/GenBank/DDBJ databases">
        <title>Genome sequencing of Stegodyphus mimosarum.</title>
        <authorList>
            <person name="Bechsgaard J."/>
        </authorList>
    </citation>
    <scope>NUCLEOTIDE SEQUENCE [LARGE SCALE GENOMIC DNA]</scope>
</reference>